<protein>
    <submittedName>
        <fullName evidence="5">Formin-like protein 15b</fullName>
    </submittedName>
</protein>
<dbReference type="InterPro" id="IPR015425">
    <property type="entry name" value="FH2_Formin"/>
</dbReference>
<gene>
    <name evidence="5" type="primary">LOC108845656</name>
</gene>
<dbReference type="AlphaFoldDB" id="A0A9W3DCL2"/>
<dbReference type="RefSeq" id="XP_056861478.1">
    <property type="nucleotide sequence ID" value="XM_057005498.1"/>
</dbReference>
<reference evidence="4" key="1">
    <citation type="journal article" date="2019" name="Database">
        <title>The radish genome database (RadishGD): an integrated information resource for radish genomics.</title>
        <authorList>
            <person name="Yu H.J."/>
            <person name="Baek S."/>
            <person name="Lee Y.J."/>
            <person name="Cho A."/>
            <person name="Mun J.H."/>
        </authorList>
    </citation>
    <scope>NUCLEOTIDE SEQUENCE [LARGE SCALE GENOMIC DNA]</scope>
    <source>
        <strain evidence="4">cv. WK10039</strain>
    </source>
</reference>
<dbReference type="Proteomes" id="UP000504610">
    <property type="component" value="Chromosome 3"/>
</dbReference>
<dbReference type="InterPro" id="IPR051144">
    <property type="entry name" value="Formin_homology_domain"/>
</dbReference>
<dbReference type="PANTHER" id="PTHR45733:SF10">
    <property type="entry name" value="FORMIN-LIKE PROTEIN 15A-RELATED"/>
    <property type="match status" value="1"/>
</dbReference>
<sequence length="202" mass="22767">MNEILYLTNTFNQGTASDDAAVGFKLDSFSKLSDTFSPNSNMILMHHLCKDLASKAPALLDFHKDLESLESASEIRLKSLVDEMQAINKGFNKLEQEFIASESDGPVSEVFCKTLKEFIPIADTELEKLLRPYLLSAKNVDALLVYFGEDPSLCLYEQVTATLLSFIRSFKKAHEENIKQEELEKNEKAAKEVEMEKKDSNS</sequence>
<proteinExistence type="inferred from homology"/>
<dbReference type="GeneID" id="108845656"/>
<feature type="domain" description="FH2" evidence="3">
    <location>
        <begin position="1"/>
        <end position="197"/>
    </location>
</feature>
<evidence type="ECO:0000313" key="5">
    <source>
        <dbReference type="RefSeq" id="XP_056861478.1"/>
    </source>
</evidence>
<evidence type="ECO:0000259" key="3">
    <source>
        <dbReference type="PROSITE" id="PS51444"/>
    </source>
</evidence>
<dbReference type="Gene3D" id="1.20.58.2220">
    <property type="entry name" value="Formin, FH2 domain"/>
    <property type="match status" value="1"/>
</dbReference>
<dbReference type="SUPFAM" id="SSF101447">
    <property type="entry name" value="Formin homology 2 domain (FH2 domain)"/>
    <property type="match status" value="1"/>
</dbReference>
<dbReference type="PANTHER" id="PTHR45733">
    <property type="entry name" value="FORMIN-J"/>
    <property type="match status" value="1"/>
</dbReference>
<name>A0A9W3DCL2_RAPSA</name>
<evidence type="ECO:0000256" key="2">
    <source>
        <dbReference type="SAM" id="MobiDB-lite"/>
    </source>
</evidence>
<dbReference type="KEGG" id="rsz:108845656"/>
<dbReference type="PROSITE" id="PS51444">
    <property type="entry name" value="FH2"/>
    <property type="match status" value="1"/>
</dbReference>
<dbReference type="OrthoDB" id="1668162at2759"/>
<keyword evidence="4" id="KW-1185">Reference proteome</keyword>
<dbReference type="InterPro" id="IPR042201">
    <property type="entry name" value="FH2_Formin_sf"/>
</dbReference>
<reference evidence="5" key="2">
    <citation type="submission" date="2025-08" db="UniProtKB">
        <authorList>
            <consortium name="RefSeq"/>
        </authorList>
    </citation>
    <scope>IDENTIFICATION</scope>
    <source>
        <tissue evidence="5">Leaf</tissue>
    </source>
</reference>
<evidence type="ECO:0000313" key="4">
    <source>
        <dbReference type="Proteomes" id="UP000504610"/>
    </source>
</evidence>
<dbReference type="Pfam" id="PF02181">
    <property type="entry name" value="FH2"/>
    <property type="match status" value="1"/>
</dbReference>
<accession>A0A9W3DCL2</accession>
<organism evidence="4 5">
    <name type="scientific">Raphanus sativus</name>
    <name type="common">Radish</name>
    <name type="synonym">Raphanus raphanistrum var. sativus</name>
    <dbReference type="NCBI Taxonomy" id="3726"/>
    <lineage>
        <taxon>Eukaryota</taxon>
        <taxon>Viridiplantae</taxon>
        <taxon>Streptophyta</taxon>
        <taxon>Embryophyta</taxon>
        <taxon>Tracheophyta</taxon>
        <taxon>Spermatophyta</taxon>
        <taxon>Magnoliopsida</taxon>
        <taxon>eudicotyledons</taxon>
        <taxon>Gunneridae</taxon>
        <taxon>Pentapetalae</taxon>
        <taxon>rosids</taxon>
        <taxon>malvids</taxon>
        <taxon>Brassicales</taxon>
        <taxon>Brassicaceae</taxon>
        <taxon>Brassiceae</taxon>
        <taxon>Raphanus</taxon>
    </lineage>
</organism>
<evidence type="ECO:0000256" key="1">
    <source>
        <dbReference type="ARBA" id="ARBA00006468"/>
    </source>
</evidence>
<comment type="similarity">
    <text evidence="1">Belongs to the formin-like family. Class-II subfamily.</text>
</comment>
<feature type="region of interest" description="Disordered" evidence="2">
    <location>
        <begin position="181"/>
        <end position="202"/>
    </location>
</feature>